<name>A0A9W8QSR0_9HYPO</name>
<feature type="compositionally biased region" description="Polar residues" evidence="2">
    <location>
        <begin position="217"/>
        <end position="226"/>
    </location>
</feature>
<reference evidence="3" key="1">
    <citation type="submission" date="2022-09" db="EMBL/GenBank/DDBJ databases">
        <title>Fusarium specimens isolated from Avocado Roots.</title>
        <authorList>
            <person name="Stajich J."/>
            <person name="Roper C."/>
            <person name="Heimlech-Rivalta G."/>
        </authorList>
    </citation>
    <scope>NUCLEOTIDE SEQUENCE</scope>
    <source>
        <strain evidence="3">A02</strain>
    </source>
</reference>
<sequence>MLNAREDWTNWINSIEDLAVRNDVWSYCDPEGTETLVFTATKPSDSASKDTIQKYHSLQAIHDTEKKKYDKVSDRIDLTVCQEYKQHYLGIHDVRGKLIALADSIQPTAKDQKHNVRAEFEKLKKGPSNTSLDKWLSRWPALVNNAKRYKIENLSESQICDAFIEASREVNPPFYNYMKSKEAQVENEKNLVKEAAKTMEKISNAFLTALNEINPDHASNGSVTIASSTDSEGDENNEDDDVTIVQKAQNTAVQDNGTTEGERY</sequence>
<dbReference type="AlphaFoldDB" id="A0A9W8QSR0"/>
<protein>
    <submittedName>
        <fullName evidence="3">Uncharacterized protein</fullName>
    </submittedName>
</protein>
<evidence type="ECO:0000313" key="4">
    <source>
        <dbReference type="Proteomes" id="UP001152087"/>
    </source>
</evidence>
<evidence type="ECO:0000256" key="1">
    <source>
        <dbReference type="SAM" id="Coils"/>
    </source>
</evidence>
<gene>
    <name evidence="3" type="ORF">NW755_014800</name>
</gene>
<organism evidence="3 4">
    <name type="scientific">Fusarium falciforme</name>
    <dbReference type="NCBI Taxonomy" id="195108"/>
    <lineage>
        <taxon>Eukaryota</taxon>
        <taxon>Fungi</taxon>
        <taxon>Dikarya</taxon>
        <taxon>Ascomycota</taxon>
        <taxon>Pezizomycotina</taxon>
        <taxon>Sordariomycetes</taxon>
        <taxon>Hypocreomycetidae</taxon>
        <taxon>Hypocreales</taxon>
        <taxon>Nectriaceae</taxon>
        <taxon>Fusarium</taxon>
        <taxon>Fusarium solani species complex</taxon>
    </lineage>
</organism>
<dbReference type="Proteomes" id="UP001152087">
    <property type="component" value="Unassembled WGS sequence"/>
</dbReference>
<evidence type="ECO:0000313" key="3">
    <source>
        <dbReference type="EMBL" id="KAJ4175698.1"/>
    </source>
</evidence>
<comment type="caution">
    <text evidence="3">The sequence shown here is derived from an EMBL/GenBank/DDBJ whole genome shotgun (WGS) entry which is preliminary data.</text>
</comment>
<keyword evidence="4" id="KW-1185">Reference proteome</keyword>
<keyword evidence="1" id="KW-0175">Coiled coil</keyword>
<feature type="compositionally biased region" description="Acidic residues" evidence="2">
    <location>
        <begin position="231"/>
        <end position="242"/>
    </location>
</feature>
<feature type="compositionally biased region" description="Polar residues" evidence="2">
    <location>
        <begin position="246"/>
        <end position="264"/>
    </location>
</feature>
<feature type="coiled-coil region" evidence="1">
    <location>
        <begin position="178"/>
        <end position="205"/>
    </location>
</feature>
<proteinExistence type="predicted"/>
<accession>A0A9W8QSR0</accession>
<dbReference type="EMBL" id="JAOQAV010000369">
    <property type="protein sequence ID" value="KAJ4175698.1"/>
    <property type="molecule type" value="Genomic_DNA"/>
</dbReference>
<evidence type="ECO:0000256" key="2">
    <source>
        <dbReference type="SAM" id="MobiDB-lite"/>
    </source>
</evidence>
<feature type="region of interest" description="Disordered" evidence="2">
    <location>
        <begin position="217"/>
        <end position="264"/>
    </location>
</feature>